<dbReference type="EMBL" id="CP046522">
    <property type="protein sequence ID" value="QGU95139.1"/>
    <property type="molecule type" value="Genomic_DNA"/>
</dbReference>
<dbReference type="Proteomes" id="UP000422764">
    <property type="component" value="Chromosome"/>
</dbReference>
<proteinExistence type="predicted"/>
<organism evidence="1 2">
    <name type="scientific">Clostridium bovifaecis</name>
    <dbReference type="NCBI Taxonomy" id="2184719"/>
    <lineage>
        <taxon>Bacteria</taxon>
        <taxon>Bacillati</taxon>
        <taxon>Bacillota</taxon>
        <taxon>Clostridia</taxon>
        <taxon>Eubacteriales</taxon>
        <taxon>Clostridiaceae</taxon>
        <taxon>Clostridium</taxon>
    </lineage>
</organism>
<dbReference type="AlphaFoldDB" id="A0A6I6EN89"/>
<evidence type="ECO:0000313" key="1">
    <source>
        <dbReference type="EMBL" id="QGU95139.1"/>
    </source>
</evidence>
<keyword evidence="2" id="KW-1185">Reference proteome</keyword>
<name>A0A6I6EN89_9CLOT</name>
<sequence length="133" mass="15997">MRKSMVLKVSHDYVKSLEFSNKVPIDERLNYKSFVDVEKFNINLKNRKIYIIIEDEEVHIKHLKLPNIKSKWNLNSIIKNELIFLYGKKSEKIFYTYTILDQGEKELEVLVFCIYCDKLDCLEQYINNNKVKK</sequence>
<evidence type="ECO:0000313" key="2">
    <source>
        <dbReference type="Proteomes" id="UP000422764"/>
    </source>
</evidence>
<reference evidence="1 2" key="1">
    <citation type="submission" date="2019-12" db="EMBL/GenBank/DDBJ databases">
        <title>Genome sequenceing of Clostridium bovifaecis.</title>
        <authorList>
            <person name="Yao Y."/>
        </authorList>
    </citation>
    <scope>NUCLEOTIDE SEQUENCE [LARGE SCALE GENOMIC DNA]</scope>
    <source>
        <strain evidence="1 2">BXX</strain>
    </source>
</reference>
<accession>A0A6I6EN89</accession>
<gene>
    <name evidence="1" type="ORF">GOM49_08575</name>
</gene>
<protein>
    <submittedName>
        <fullName evidence="1">Uncharacterized protein</fullName>
    </submittedName>
</protein>